<dbReference type="SUPFAM" id="SSF47203">
    <property type="entry name" value="Acyl-CoA dehydrogenase C-terminal domain-like"/>
    <property type="match status" value="1"/>
</dbReference>
<dbReference type="Pfam" id="PF02771">
    <property type="entry name" value="Acyl-CoA_dh_N"/>
    <property type="match status" value="1"/>
</dbReference>
<evidence type="ECO:0000313" key="10">
    <source>
        <dbReference type="EMBL" id="BBY20417.1"/>
    </source>
</evidence>
<evidence type="ECO:0000256" key="3">
    <source>
        <dbReference type="ARBA" id="ARBA00022630"/>
    </source>
</evidence>
<dbReference type="Gene3D" id="1.10.540.10">
    <property type="entry name" value="Acyl-CoA dehydrogenase/oxidase, N-terminal domain"/>
    <property type="match status" value="1"/>
</dbReference>
<dbReference type="FunFam" id="2.40.110.10:FF:000011">
    <property type="entry name" value="Acyl-CoA dehydrogenase FadE34"/>
    <property type="match status" value="1"/>
</dbReference>
<dbReference type="RefSeq" id="WP_163788510.1">
    <property type="nucleotide sequence ID" value="NZ_AP022587.1"/>
</dbReference>
<dbReference type="AlphaFoldDB" id="A0A7I7Q332"/>
<gene>
    <name evidence="10" type="primary">fadE17</name>
    <name evidence="10" type="ORF">MSTO_06220</name>
</gene>
<evidence type="ECO:0000256" key="2">
    <source>
        <dbReference type="ARBA" id="ARBA00009347"/>
    </source>
</evidence>
<evidence type="ECO:0000256" key="5">
    <source>
        <dbReference type="ARBA" id="ARBA00023002"/>
    </source>
</evidence>
<dbReference type="InterPro" id="IPR037069">
    <property type="entry name" value="AcylCoA_DH/ox_N_sf"/>
</dbReference>
<dbReference type="InterPro" id="IPR036250">
    <property type="entry name" value="AcylCo_DH-like_C"/>
</dbReference>
<dbReference type="EMBL" id="AP022587">
    <property type="protein sequence ID" value="BBY20417.1"/>
    <property type="molecule type" value="Genomic_DNA"/>
</dbReference>
<dbReference type="KEGG" id="msto:MSTO_06220"/>
<dbReference type="GO" id="GO:0005886">
    <property type="term" value="C:plasma membrane"/>
    <property type="evidence" value="ECO:0007669"/>
    <property type="project" value="TreeGrafter"/>
</dbReference>
<reference evidence="10 11" key="1">
    <citation type="journal article" date="2019" name="Emerg. Microbes Infect.">
        <title>Comprehensive subspecies identification of 175 nontuberculous mycobacteria species based on 7547 genomic profiles.</title>
        <authorList>
            <person name="Matsumoto Y."/>
            <person name="Kinjo T."/>
            <person name="Motooka D."/>
            <person name="Nabeya D."/>
            <person name="Jung N."/>
            <person name="Uechi K."/>
            <person name="Horii T."/>
            <person name="Iida T."/>
            <person name="Fujita J."/>
            <person name="Nakamura S."/>
        </authorList>
    </citation>
    <scope>NUCLEOTIDE SEQUENCE [LARGE SCALE GENOMIC DNA]</scope>
    <source>
        <strain evidence="10 11">JCM 17783</strain>
    </source>
</reference>
<accession>A0A7I7Q332</accession>
<dbReference type="Gene3D" id="1.20.140.10">
    <property type="entry name" value="Butyryl-CoA Dehydrogenase, subunit A, domain 3"/>
    <property type="match status" value="1"/>
</dbReference>
<dbReference type="Gene3D" id="2.40.110.10">
    <property type="entry name" value="Butyryl-CoA Dehydrogenase, subunit A, domain 2"/>
    <property type="match status" value="1"/>
</dbReference>
<evidence type="ECO:0000256" key="1">
    <source>
        <dbReference type="ARBA" id="ARBA00001974"/>
    </source>
</evidence>
<feature type="domain" description="Acyl-CoA dehydrogenase/oxidase N-terminal" evidence="9">
    <location>
        <begin position="7"/>
        <end position="124"/>
    </location>
</feature>
<dbReference type="GO" id="GO:0050660">
    <property type="term" value="F:flavin adenine dinucleotide binding"/>
    <property type="evidence" value="ECO:0007669"/>
    <property type="project" value="InterPro"/>
</dbReference>
<evidence type="ECO:0000259" key="9">
    <source>
        <dbReference type="Pfam" id="PF02771"/>
    </source>
</evidence>
<dbReference type="Pfam" id="PF00441">
    <property type="entry name" value="Acyl-CoA_dh_1"/>
    <property type="match status" value="1"/>
</dbReference>
<dbReference type="InterPro" id="IPR052161">
    <property type="entry name" value="Mycobact_Acyl-CoA_DH"/>
</dbReference>
<comment type="cofactor">
    <cofactor evidence="1 6">
        <name>FAD</name>
        <dbReference type="ChEBI" id="CHEBI:57692"/>
    </cofactor>
</comment>
<evidence type="ECO:0000313" key="11">
    <source>
        <dbReference type="Proteomes" id="UP000467130"/>
    </source>
</evidence>
<dbReference type="Proteomes" id="UP000467130">
    <property type="component" value="Chromosome"/>
</dbReference>
<feature type="domain" description="Acyl-CoA oxidase/dehydrogenase middle" evidence="8">
    <location>
        <begin position="128"/>
        <end position="221"/>
    </location>
</feature>
<dbReference type="InterPro" id="IPR046373">
    <property type="entry name" value="Acyl-CoA_Oxase/DH_mid-dom_sf"/>
</dbReference>
<keyword evidence="5 6" id="KW-0560">Oxidoreductase</keyword>
<name>A0A7I7Q332_9MYCO</name>
<dbReference type="GO" id="GO:0016627">
    <property type="term" value="F:oxidoreductase activity, acting on the CH-CH group of donors"/>
    <property type="evidence" value="ECO:0007669"/>
    <property type="project" value="InterPro"/>
</dbReference>
<evidence type="ECO:0000259" key="8">
    <source>
        <dbReference type="Pfam" id="PF02770"/>
    </source>
</evidence>
<comment type="similarity">
    <text evidence="2 6">Belongs to the acyl-CoA dehydrogenase family.</text>
</comment>
<keyword evidence="4 6" id="KW-0274">FAD</keyword>
<dbReference type="InterPro" id="IPR006091">
    <property type="entry name" value="Acyl-CoA_Oxase/DH_mid-dom"/>
</dbReference>
<evidence type="ECO:0000259" key="7">
    <source>
        <dbReference type="Pfam" id="PF00441"/>
    </source>
</evidence>
<protein>
    <submittedName>
        <fullName evidence="10">Acyl-CoA dehydrogenase</fullName>
    </submittedName>
</protein>
<dbReference type="SUPFAM" id="SSF56645">
    <property type="entry name" value="Acyl-CoA dehydrogenase NM domain-like"/>
    <property type="match status" value="1"/>
</dbReference>
<dbReference type="InterPro" id="IPR013786">
    <property type="entry name" value="AcylCoA_DH/ox_N"/>
</dbReference>
<keyword evidence="11" id="KW-1185">Reference proteome</keyword>
<sequence>MDITYPPEAEAFRYRIRAFLAEHLPPGWTGPGALPPVEREAFGSRWRRALSASGLVAVSWPTEYGGGGLSPVEQLVLAEEFARANAPERAENDLLGIDLFGNTLIALGSEAQKKHFLPRILTGEDRWCQGFSEPEAGSDLASVRTRAVLDGDEWVINGQKIWTSAGLGANWIFVLVRTNPDAPKHQGLSMLLVPMEQPGVEVRPIVNAAGHSSFCEVFFTDARTGSAHVVGGVGNGWPTAMTALGFERASQLTTAAIEFGRDFERLCELARERGKNTDPHIRDELAWCFSRIQIMRYRGYRGLTLSLDGRQPGAEAAITKVIWSEYFRRHTDLAAEILELEALGPSGPGNGGARLIPEAGTPNSPACWMDELLYSRAATIYAGSSQIQRTVIGEQLLGLPREPRREARQG</sequence>
<dbReference type="PANTHER" id="PTHR43292:SF3">
    <property type="entry name" value="ACYL-COA DEHYDROGENASE FADE29"/>
    <property type="match status" value="1"/>
</dbReference>
<feature type="domain" description="Acyl-CoA dehydrogenase/oxidase C-terminal" evidence="7">
    <location>
        <begin position="234"/>
        <end position="397"/>
    </location>
</feature>
<dbReference type="InterPro" id="IPR009100">
    <property type="entry name" value="AcylCoA_DH/oxidase_NM_dom_sf"/>
</dbReference>
<keyword evidence="3 6" id="KW-0285">Flavoprotein</keyword>
<dbReference type="InterPro" id="IPR009075">
    <property type="entry name" value="AcylCo_DH/oxidase_C"/>
</dbReference>
<proteinExistence type="inferred from homology"/>
<organism evidence="10 11">
    <name type="scientific">Mycobacterium stomatepiae</name>
    <dbReference type="NCBI Taxonomy" id="470076"/>
    <lineage>
        <taxon>Bacteria</taxon>
        <taxon>Bacillati</taxon>
        <taxon>Actinomycetota</taxon>
        <taxon>Actinomycetes</taxon>
        <taxon>Mycobacteriales</taxon>
        <taxon>Mycobacteriaceae</taxon>
        <taxon>Mycobacterium</taxon>
        <taxon>Mycobacterium simiae complex</taxon>
    </lineage>
</organism>
<evidence type="ECO:0000256" key="6">
    <source>
        <dbReference type="RuleBase" id="RU362125"/>
    </source>
</evidence>
<dbReference type="Pfam" id="PF02770">
    <property type="entry name" value="Acyl-CoA_dh_M"/>
    <property type="match status" value="1"/>
</dbReference>
<dbReference type="PANTHER" id="PTHR43292">
    <property type="entry name" value="ACYL-COA DEHYDROGENASE"/>
    <property type="match status" value="1"/>
</dbReference>
<evidence type="ECO:0000256" key="4">
    <source>
        <dbReference type="ARBA" id="ARBA00022827"/>
    </source>
</evidence>
<dbReference type="CDD" id="cd01152">
    <property type="entry name" value="ACAD_fadE6_17_26"/>
    <property type="match status" value="1"/>
</dbReference>